<evidence type="ECO:0000256" key="1">
    <source>
        <dbReference type="ARBA" id="ARBA00010990"/>
    </source>
</evidence>
<dbReference type="InterPro" id="IPR008278">
    <property type="entry name" value="4-PPantetheinyl_Trfase_dom"/>
</dbReference>
<sequence length="216" mass="23719">MVHVVYTFLPAVDQPLRLDWGADNDPPAYRERFERMASQGARSRSRTGLWLLQQLLMGAGYPGETLARIGFNPAGRPEIAGAPAFSISHSEALVACALCDEGMIGLDVEYRRPRDMTRMARLLDVAEQQHVAQQPLAFFDYWCAREATVKASGRVGLKRIRALTLHGDTAHLDARAWPLRALALADGYAACLASDRAIEAVEISDLSDRLAGNTGR</sequence>
<name>A0ABV2B2K6_9GAMM</name>
<evidence type="ECO:0000256" key="2">
    <source>
        <dbReference type="ARBA" id="ARBA00022679"/>
    </source>
</evidence>
<keyword evidence="5" id="KW-1185">Reference proteome</keyword>
<gene>
    <name evidence="4" type="ORF">SADO_11359</name>
</gene>
<dbReference type="Gene3D" id="3.90.470.20">
    <property type="entry name" value="4'-phosphopantetheinyl transferase domain"/>
    <property type="match status" value="2"/>
</dbReference>
<dbReference type="InterPro" id="IPR050559">
    <property type="entry name" value="P-Pant_transferase_sf"/>
</dbReference>
<proteinExistence type="inferred from homology"/>
<dbReference type="Pfam" id="PF01648">
    <property type="entry name" value="ACPS"/>
    <property type="match status" value="1"/>
</dbReference>
<protein>
    <submittedName>
        <fullName evidence="4">4'-phosphopantetheinyl transferase</fullName>
    </submittedName>
</protein>
<dbReference type="RefSeq" id="WP_353111475.1">
    <property type="nucleotide sequence ID" value="NZ_APND01000003.1"/>
</dbReference>
<evidence type="ECO:0000313" key="4">
    <source>
        <dbReference type="EMBL" id="MES1929850.1"/>
    </source>
</evidence>
<dbReference type="PANTHER" id="PTHR12215:SF10">
    <property type="entry name" value="L-AMINOADIPATE-SEMIALDEHYDE DEHYDROGENASE-PHOSPHOPANTETHEINYL TRANSFERASE"/>
    <property type="match status" value="1"/>
</dbReference>
<dbReference type="GO" id="GO:0016740">
    <property type="term" value="F:transferase activity"/>
    <property type="evidence" value="ECO:0007669"/>
    <property type="project" value="UniProtKB-KW"/>
</dbReference>
<accession>A0ABV2B2K6</accession>
<comment type="caution">
    <text evidence="4">The sequence shown here is derived from an EMBL/GenBank/DDBJ whole genome shotgun (WGS) entry which is preliminary data.</text>
</comment>
<comment type="similarity">
    <text evidence="1">Belongs to the P-Pant transferase superfamily. Gsp/Sfp/HetI/AcpT family.</text>
</comment>
<dbReference type="Proteomes" id="UP001460888">
    <property type="component" value="Unassembled WGS sequence"/>
</dbReference>
<dbReference type="EMBL" id="APND01000003">
    <property type="protein sequence ID" value="MES1929850.1"/>
    <property type="molecule type" value="Genomic_DNA"/>
</dbReference>
<keyword evidence="2 4" id="KW-0808">Transferase</keyword>
<reference evidence="4 5" key="1">
    <citation type="submission" date="2013-03" db="EMBL/GenBank/DDBJ databases">
        <title>Salinisphaera dokdonensis CL-ES53 Genome Sequencing.</title>
        <authorList>
            <person name="Li C."/>
            <person name="Lai Q."/>
            <person name="Shao Z."/>
        </authorList>
    </citation>
    <scope>NUCLEOTIDE SEQUENCE [LARGE SCALE GENOMIC DNA]</scope>
    <source>
        <strain evidence="4 5">CL-ES53</strain>
    </source>
</reference>
<feature type="domain" description="4'-phosphopantetheinyl transferase" evidence="3">
    <location>
        <begin position="104"/>
        <end position="159"/>
    </location>
</feature>
<evidence type="ECO:0000259" key="3">
    <source>
        <dbReference type="Pfam" id="PF01648"/>
    </source>
</evidence>
<dbReference type="InterPro" id="IPR037143">
    <property type="entry name" value="4-PPantetheinyl_Trfase_dom_sf"/>
</dbReference>
<organism evidence="4 5">
    <name type="scientific">Salinisphaera dokdonensis CL-ES53</name>
    <dbReference type="NCBI Taxonomy" id="1304272"/>
    <lineage>
        <taxon>Bacteria</taxon>
        <taxon>Pseudomonadati</taxon>
        <taxon>Pseudomonadota</taxon>
        <taxon>Gammaproteobacteria</taxon>
        <taxon>Salinisphaerales</taxon>
        <taxon>Salinisphaeraceae</taxon>
        <taxon>Salinisphaera</taxon>
    </lineage>
</organism>
<dbReference type="PANTHER" id="PTHR12215">
    <property type="entry name" value="PHOSPHOPANTETHEINE TRANSFERASE"/>
    <property type="match status" value="1"/>
</dbReference>
<dbReference type="SUPFAM" id="SSF56214">
    <property type="entry name" value="4'-phosphopantetheinyl transferase"/>
    <property type="match status" value="2"/>
</dbReference>
<evidence type="ECO:0000313" key="5">
    <source>
        <dbReference type="Proteomes" id="UP001460888"/>
    </source>
</evidence>